<dbReference type="CDD" id="cd04301">
    <property type="entry name" value="NAT_SF"/>
    <property type="match status" value="1"/>
</dbReference>
<proteinExistence type="predicted"/>
<evidence type="ECO:0000313" key="2">
    <source>
        <dbReference type="EMBL" id="SIR07499.1"/>
    </source>
</evidence>
<accession>A0ABY1K0A3</accession>
<dbReference type="EMBL" id="FTNK01000006">
    <property type="protein sequence ID" value="SIR07499.1"/>
    <property type="molecule type" value="Genomic_DNA"/>
</dbReference>
<evidence type="ECO:0000259" key="1">
    <source>
        <dbReference type="PROSITE" id="PS51186"/>
    </source>
</evidence>
<dbReference type="Pfam" id="PF00583">
    <property type="entry name" value="Acetyltransf_1"/>
    <property type="match status" value="1"/>
</dbReference>
<evidence type="ECO:0000313" key="3">
    <source>
        <dbReference type="Proteomes" id="UP000186666"/>
    </source>
</evidence>
<comment type="caution">
    <text evidence="2">The sequence shown here is derived from an EMBL/GenBank/DDBJ whole genome shotgun (WGS) entry which is preliminary data.</text>
</comment>
<feature type="domain" description="N-acetyltransferase" evidence="1">
    <location>
        <begin position="1"/>
        <end position="165"/>
    </location>
</feature>
<protein>
    <submittedName>
        <fullName evidence="2">Protein N-acetyltransferase, RimJ/RimL family</fullName>
    </submittedName>
</protein>
<gene>
    <name evidence="2" type="ORF">SAMN05421578_106286</name>
</gene>
<keyword evidence="3" id="KW-1185">Reference proteome</keyword>
<dbReference type="SUPFAM" id="SSF55729">
    <property type="entry name" value="Acyl-CoA N-acyltransferases (Nat)"/>
    <property type="match status" value="1"/>
</dbReference>
<dbReference type="PANTHER" id="PTHR43415">
    <property type="entry name" value="SPERMIDINE N(1)-ACETYLTRANSFERASE"/>
    <property type="match status" value="1"/>
</dbReference>
<dbReference type="InterPro" id="IPR016181">
    <property type="entry name" value="Acyl_CoA_acyltransferase"/>
</dbReference>
<dbReference type="InterPro" id="IPR000182">
    <property type="entry name" value="GNAT_dom"/>
</dbReference>
<dbReference type="Proteomes" id="UP000186666">
    <property type="component" value="Unassembled WGS sequence"/>
</dbReference>
<dbReference type="PROSITE" id="PS51186">
    <property type="entry name" value="GNAT"/>
    <property type="match status" value="1"/>
</dbReference>
<dbReference type="PANTHER" id="PTHR43415:SF3">
    <property type="entry name" value="GNAT-FAMILY ACETYLTRANSFERASE"/>
    <property type="match status" value="1"/>
</dbReference>
<dbReference type="Gene3D" id="3.40.630.30">
    <property type="match status" value="1"/>
</dbReference>
<sequence length="165" mass="18967">MIIRNIEVNDAEEFLKFTKLLDEETKFMLYEPNERAVTVGEQTQSFMRIKKAKDTIFFIAIEGERIIGFVAGMGSSIKRINHSLSIAIGILADYQGKGIGTKLLNRVETWAREHNKQRLELTVMVHNELAVKLYTKQGFIIEGTKKHSIKIDNTLIDEYYMAKLL</sequence>
<organism evidence="2 3">
    <name type="scientific">Paenibacillus macquariensis</name>
    <dbReference type="NCBI Taxonomy" id="948756"/>
    <lineage>
        <taxon>Bacteria</taxon>
        <taxon>Bacillati</taxon>
        <taxon>Bacillota</taxon>
        <taxon>Bacilli</taxon>
        <taxon>Bacillales</taxon>
        <taxon>Paenibacillaceae</taxon>
        <taxon>Paenibacillus</taxon>
    </lineage>
</organism>
<name>A0ABY1K0A3_9BACL</name>
<reference evidence="2 3" key="1">
    <citation type="submission" date="2017-01" db="EMBL/GenBank/DDBJ databases">
        <authorList>
            <person name="Varghese N."/>
            <person name="Submissions S."/>
        </authorList>
    </citation>
    <scope>NUCLEOTIDE SEQUENCE [LARGE SCALE GENOMIC DNA]</scope>
    <source>
        <strain evidence="2 3">ATCC 23464</strain>
    </source>
</reference>